<feature type="transmembrane region" description="Helical" evidence="5">
    <location>
        <begin position="381"/>
        <end position="399"/>
    </location>
</feature>
<feature type="transmembrane region" description="Helical" evidence="5">
    <location>
        <begin position="165"/>
        <end position="185"/>
    </location>
</feature>
<dbReference type="GO" id="GO:0022857">
    <property type="term" value="F:transmembrane transporter activity"/>
    <property type="evidence" value="ECO:0007669"/>
    <property type="project" value="InterPro"/>
</dbReference>
<organism evidence="7 8">
    <name type="scientific">Amblyomma americanum</name>
    <name type="common">Lone star tick</name>
    <dbReference type="NCBI Taxonomy" id="6943"/>
    <lineage>
        <taxon>Eukaryota</taxon>
        <taxon>Metazoa</taxon>
        <taxon>Ecdysozoa</taxon>
        <taxon>Arthropoda</taxon>
        <taxon>Chelicerata</taxon>
        <taxon>Arachnida</taxon>
        <taxon>Acari</taxon>
        <taxon>Parasitiformes</taxon>
        <taxon>Ixodida</taxon>
        <taxon>Ixodoidea</taxon>
        <taxon>Ixodidae</taxon>
        <taxon>Amblyomminae</taxon>
        <taxon>Amblyomma</taxon>
    </lineage>
</organism>
<evidence type="ECO:0000256" key="5">
    <source>
        <dbReference type="SAM" id="Phobius"/>
    </source>
</evidence>
<proteinExistence type="predicted"/>
<feature type="transmembrane region" description="Helical" evidence="5">
    <location>
        <begin position="475"/>
        <end position="492"/>
    </location>
</feature>
<gene>
    <name evidence="7" type="ORF">V5799_033693</name>
</gene>
<feature type="transmembrane region" description="Helical" evidence="5">
    <location>
        <begin position="222"/>
        <end position="243"/>
    </location>
</feature>
<dbReference type="SUPFAM" id="SSF103473">
    <property type="entry name" value="MFS general substrate transporter"/>
    <property type="match status" value="1"/>
</dbReference>
<dbReference type="InterPro" id="IPR005828">
    <property type="entry name" value="MFS_sugar_transport-like"/>
</dbReference>
<feature type="transmembrane region" description="Helical" evidence="5">
    <location>
        <begin position="255"/>
        <end position="279"/>
    </location>
</feature>
<reference evidence="7 8" key="1">
    <citation type="journal article" date="2023" name="Arcadia Sci">
        <title>De novo assembly of a long-read Amblyomma americanum tick genome.</title>
        <authorList>
            <person name="Chou S."/>
            <person name="Poskanzer K.E."/>
            <person name="Rollins M."/>
            <person name="Thuy-Boun P.S."/>
        </authorList>
    </citation>
    <scope>NUCLEOTIDE SEQUENCE [LARGE SCALE GENOMIC DNA]</scope>
    <source>
        <strain evidence="7">F_SG_1</strain>
        <tissue evidence="7">Salivary glands</tissue>
    </source>
</reference>
<keyword evidence="4 5" id="KW-0472">Membrane</keyword>
<feature type="transmembrane region" description="Helical" evidence="5">
    <location>
        <begin position="285"/>
        <end position="302"/>
    </location>
</feature>
<feature type="transmembrane region" description="Helical" evidence="5">
    <location>
        <begin position="197"/>
        <end position="216"/>
    </location>
</feature>
<evidence type="ECO:0000256" key="3">
    <source>
        <dbReference type="ARBA" id="ARBA00022989"/>
    </source>
</evidence>
<dbReference type="InterPro" id="IPR036259">
    <property type="entry name" value="MFS_trans_sf"/>
</dbReference>
<evidence type="ECO:0000313" key="7">
    <source>
        <dbReference type="EMBL" id="KAK8763698.1"/>
    </source>
</evidence>
<comment type="caution">
    <text evidence="7">The sequence shown here is derived from an EMBL/GenBank/DDBJ whole genome shotgun (WGS) entry which is preliminary data.</text>
</comment>
<name>A0AAQ4DMK8_AMBAM</name>
<feature type="transmembrane region" description="Helical" evidence="5">
    <location>
        <begin position="440"/>
        <end position="460"/>
    </location>
</feature>
<keyword evidence="3 5" id="KW-1133">Transmembrane helix</keyword>
<keyword evidence="2 5" id="KW-0812">Transmembrane</keyword>
<protein>
    <recommendedName>
        <fullName evidence="6">Major facilitator superfamily (MFS) profile domain-containing protein</fullName>
    </recommendedName>
</protein>
<dbReference type="EMBL" id="JARKHS020029072">
    <property type="protein sequence ID" value="KAK8763698.1"/>
    <property type="molecule type" value="Genomic_DNA"/>
</dbReference>
<dbReference type="Proteomes" id="UP001321473">
    <property type="component" value="Unassembled WGS sequence"/>
</dbReference>
<feature type="transmembrane region" description="Helical" evidence="5">
    <location>
        <begin position="530"/>
        <end position="549"/>
    </location>
</feature>
<evidence type="ECO:0000259" key="6">
    <source>
        <dbReference type="PROSITE" id="PS50850"/>
    </source>
</evidence>
<dbReference type="Gene3D" id="1.20.1250.20">
    <property type="entry name" value="MFS general substrate transporter like domains"/>
    <property type="match status" value="1"/>
</dbReference>
<accession>A0AAQ4DMK8</accession>
<dbReference type="PANTHER" id="PTHR24064">
    <property type="entry name" value="SOLUTE CARRIER FAMILY 22 MEMBER"/>
    <property type="match status" value="1"/>
</dbReference>
<comment type="subcellular location">
    <subcellularLocation>
        <location evidence="1">Membrane</location>
        <topology evidence="1">Multi-pass membrane protein</topology>
    </subcellularLocation>
</comment>
<dbReference type="InterPro" id="IPR020846">
    <property type="entry name" value="MFS_dom"/>
</dbReference>
<evidence type="ECO:0000313" key="8">
    <source>
        <dbReference type="Proteomes" id="UP001321473"/>
    </source>
</evidence>
<evidence type="ECO:0000256" key="1">
    <source>
        <dbReference type="ARBA" id="ARBA00004141"/>
    </source>
</evidence>
<dbReference type="PROSITE" id="PS50850">
    <property type="entry name" value="MFS"/>
    <property type="match status" value="1"/>
</dbReference>
<evidence type="ECO:0000256" key="2">
    <source>
        <dbReference type="ARBA" id="ARBA00022692"/>
    </source>
</evidence>
<keyword evidence="8" id="KW-1185">Reference proteome</keyword>
<sequence>MARRKRSRSLASALLPSLFRAVTEPASESETETVFQTMVVFGFGRFQKLVLLCAEITTFVAYTYSFAVTTDLEPVEHWCRPSAEYSNMSAEAWKNVSVPRLPGSAARFNSCHRYETPLAPNVTETGADGEGDARVVVACDAWDYDTRMTGRTVVVHWNLVCDRAWYQQLLSAAFMCAGALSVPCAGLASNRWGRRPIMWASLGALLISGVVTPLAPTAVVFIALRFLSSAAVSALEVVAFVLLFESTPPGPREAFCALAVCWPTVLAPVYVGFIAYLALDWRICHAGLVAPALSLILTVYFTEESPHWLIVNKRYHEARRVALWAARINNEEPEVVIERLELVKEMLAARAGKAGTANCDQQEEQHPAAYQPRLRYMSRTVMAHCFVVFSCWFTLYVNYYYRNLNLPYISAVKWVIIAANVPAMTVAYFIIRHHGRREPLVVFLLAVSLLLLFQAATQFLGLKFPSQLGLMWRELLLNIAYVLLCVHTVALFPTQIRSVAFSGAYTFGRLGAMASEAFKVVEDVLPSDLSALPVGVTAVHMMVFSLLLMTLSEKALLDEVTGADSRSGVETPQRRKRKATACSMFPLRK</sequence>
<feature type="transmembrane region" description="Helical" evidence="5">
    <location>
        <begin position="411"/>
        <end position="431"/>
    </location>
</feature>
<dbReference type="GO" id="GO:0016020">
    <property type="term" value="C:membrane"/>
    <property type="evidence" value="ECO:0007669"/>
    <property type="project" value="UniProtKB-SubCell"/>
</dbReference>
<evidence type="ECO:0000256" key="4">
    <source>
        <dbReference type="ARBA" id="ARBA00023136"/>
    </source>
</evidence>
<dbReference type="Pfam" id="PF00083">
    <property type="entry name" value="Sugar_tr"/>
    <property type="match status" value="1"/>
</dbReference>
<feature type="domain" description="Major facilitator superfamily (MFS) profile" evidence="6">
    <location>
        <begin position="119"/>
        <end position="553"/>
    </location>
</feature>
<dbReference type="AlphaFoldDB" id="A0AAQ4DMK8"/>